<organism evidence="1">
    <name type="scientific">viral metagenome</name>
    <dbReference type="NCBI Taxonomy" id="1070528"/>
    <lineage>
        <taxon>unclassified sequences</taxon>
        <taxon>metagenomes</taxon>
        <taxon>organismal metagenomes</taxon>
    </lineage>
</organism>
<proteinExistence type="predicted"/>
<reference evidence="1" key="1">
    <citation type="journal article" date="2020" name="Nature">
        <title>Giant virus diversity and host interactions through global metagenomics.</title>
        <authorList>
            <person name="Schulz F."/>
            <person name="Roux S."/>
            <person name="Paez-Espino D."/>
            <person name="Jungbluth S."/>
            <person name="Walsh D.A."/>
            <person name="Denef V.J."/>
            <person name="McMahon K.D."/>
            <person name="Konstantinidis K.T."/>
            <person name="Eloe-Fadrosh E.A."/>
            <person name="Kyrpides N.C."/>
            <person name="Woyke T."/>
        </authorList>
    </citation>
    <scope>NUCLEOTIDE SEQUENCE</scope>
    <source>
        <strain evidence="1">GVMAG-S-1063924-116</strain>
    </source>
</reference>
<name>A0A6C0JVC4_9ZZZZ</name>
<sequence length="384" mass="43787">MSTERLVTVCLPASSTPRFTIKCSGNKETTIEDFIFVPYDQTTYWKEGSGIGHFLAEESEYIVYTIDISPYLQDHWKVVYVDRLPETDPSSISALISPDFAGRRLINCRGDSDPFFTKRMKTEDYPNLNTLYYHREDECVPSLKPHLFTNSTSLGITRFKFDRLCEYHLNYLSEVERIDSIQFSLPVSIQCEGIHPLRVKTRKLTVRSAYVKEVAKIIDFSTLETLVIGDPGSLDDRSIDLIKDVPDLRVYYSTYEKLAEMGKEGNVSTVFASTFALSHGDIGDKTVVSRAYFRSREQHIRSLANTTGIERIDHIKYSMDHINKRLKGEHHPSVELWGIDSERLKTISCEFPTPCTDVEGVSSIVKFKVYVKGDCKPGPKSARK</sequence>
<dbReference type="EMBL" id="MN740698">
    <property type="protein sequence ID" value="QHU08650.1"/>
    <property type="molecule type" value="Genomic_DNA"/>
</dbReference>
<dbReference type="AlphaFoldDB" id="A0A6C0JVC4"/>
<protein>
    <submittedName>
        <fullName evidence="1">Uncharacterized protein</fullName>
    </submittedName>
</protein>
<evidence type="ECO:0000313" key="1">
    <source>
        <dbReference type="EMBL" id="QHU08650.1"/>
    </source>
</evidence>
<accession>A0A6C0JVC4</accession>